<dbReference type="InterPro" id="IPR030395">
    <property type="entry name" value="GP_PDE_dom"/>
</dbReference>
<dbReference type="Proteomes" id="UP000530514">
    <property type="component" value="Unassembled WGS sequence"/>
</dbReference>
<dbReference type="CDD" id="cd08613">
    <property type="entry name" value="GDPD_GDE4_like_1"/>
    <property type="match status" value="1"/>
</dbReference>
<dbReference type="Gene3D" id="3.20.20.190">
    <property type="entry name" value="Phosphatidylinositol (PI) phosphodiesterase"/>
    <property type="match status" value="1"/>
</dbReference>
<dbReference type="InterPro" id="IPR017946">
    <property type="entry name" value="PLC-like_Pdiesterase_TIM-brl"/>
</dbReference>
<dbReference type="GO" id="GO:0006629">
    <property type="term" value="P:lipid metabolic process"/>
    <property type="evidence" value="ECO:0007669"/>
    <property type="project" value="InterPro"/>
</dbReference>
<evidence type="ECO:0000313" key="4">
    <source>
        <dbReference type="Proteomes" id="UP000530514"/>
    </source>
</evidence>
<evidence type="ECO:0000259" key="2">
    <source>
        <dbReference type="PROSITE" id="PS51704"/>
    </source>
</evidence>
<evidence type="ECO:0000256" key="1">
    <source>
        <dbReference type="SAM" id="Phobius"/>
    </source>
</evidence>
<comment type="caution">
    <text evidence="3">The sequence shown here is derived from an EMBL/GenBank/DDBJ whole genome shotgun (WGS) entry which is preliminary data.</text>
</comment>
<dbReference type="OrthoDB" id="384721at2"/>
<sequence length="339" mass="37942">MRGSNRLGKFAKKVLKRKSFWICFAILIFIYVNNSSLFAKAPAGQPHLLAHRGLAQTFNMTGLTNDTCTAQRIYPLEHPYLENTIASMRAAFNKGADMVEFDVQPTKDGQFAIFHDWTLDCRTNGTGVTRDHTMKELKSLDIGYGYTADGGKTYPFRGKGVGLMPSLEEVLEAFPNRMFLIDVKSNDPTEGIQLADHLAKLPVERREQLAVYGGDEPIAALKKKLPDMRVMSKATEKGCLLRYLAIGWTGVVPEACEKTELHIPEKFAPLLWGWPTRFLDRMDQAGTRVILVAGSGDFSRGFDTAGDLKRIPPDYNGWIWTNRIDRIAPLVKGKEDVAK</sequence>
<accession>A0A7W2AJX3</accession>
<proteinExistence type="predicted"/>
<dbReference type="GO" id="GO:0008081">
    <property type="term" value="F:phosphoric diester hydrolase activity"/>
    <property type="evidence" value="ECO:0007669"/>
    <property type="project" value="InterPro"/>
</dbReference>
<dbReference type="PROSITE" id="PS51704">
    <property type="entry name" value="GP_PDE"/>
    <property type="match status" value="1"/>
</dbReference>
<organism evidence="3 4">
    <name type="scientific">Thermoactinomyces daqus</name>
    <dbReference type="NCBI Taxonomy" id="1329516"/>
    <lineage>
        <taxon>Bacteria</taxon>
        <taxon>Bacillati</taxon>
        <taxon>Bacillota</taxon>
        <taxon>Bacilli</taxon>
        <taxon>Bacillales</taxon>
        <taxon>Thermoactinomycetaceae</taxon>
        <taxon>Thermoactinomyces</taxon>
    </lineage>
</organism>
<dbReference type="EMBL" id="JACEIP010000035">
    <property type="protein sequence ID" value="MBA4544318.1"/>
    <property type="molecule type" value="Genomic_DNA"/>
</dbReference>
<protein>
    <submittedName>
        <fullName evidence="3">Glycerophosphodiester phosphodiesterase</fullName>
    </submittedName>
</protein>
<dbReference type="PANTHER" id="PTHR43805">
    <property type="entry name" value="GLYCEROPHOSPHORYL DIESTER PHOSPHODIESTERASE"/>
    <property type="match status" value="1"/>
</dbReference>
<feature type="domain" description="GP-PDE" evidence="2">
    <location>
        <begin position="66"/>
        <end position="331"/>
    </location>
</feature>
<keyword evidence="1" id="KW-0472">Membrane</keyword>
<name>A0A7W2AJX3_9BACL</name>
<feature type="transmembrane region" description="Helical" evidence="1">
    <location>
        <begin position="20"/>
        <end position="39"/>
    </location>
</feature>
<gene>
    <name evidence="3" type="ORF">H1164_15820</name>
</gene>
<dbReference type="RefSeq" id="WP_033102272.1">
    <property type="nucleotide sequence ID" value="NZ_JACEIP010000035.1"/>
</dbReference>
<dbReference type="AlphaFoldDB" id="A0A7W2AJX3"/>
<dbReference type="PANTHER" id="PTHR43805:SF1">
    <property type="entry name" value="GP-PDE DOMAIN-CONTAINING PROTEIN"/>
    <property type="match status" value="1"/>
</dbReference>
<reference evidence="3 4" key="1">
    <citation type="submission" date="2020-07" db="EMBL/GenBank/DDBJ databases">
        <authorList>
            <person name="Feng H."/>
        </authorList>
    </citation>
    <scope>NUCLEOTIDE SEQUENCE [LARGE SCALE GENOMIC DNA]</scope>
    <source>
        <strain evidence="4">s-11</strain>
    </source>
</reference>
<keyword evidence="4" id="KW-1185">Reference proteome</keyword>
<evidence type="ECO:0000313" key="3">
    <source>
        <dbReference type="EMBL" id="MBA4544318.1"/>
    </source>
</evidence>
<dbReference type="SUPFAM" id="SSF51695">
    <property type="entry name" value="PLC-like phosphodiesterases"/>
    <property type="match status" value="1"/>
</dbReference>
<dbReference type="Pfam" id="PF03009">
    <property type="entry name" value="GDPD"/>
    <property type="match status" value="1"/>
</dbReference>
<keyword evidence="1" id="KW-1133">Transmembrane helix</keyword>
<keyword evidence="1" id="KW-0812">Transmembrane</keyword>